<evidence type="ECO:0000313" key="1">
    <source>
        <dbReference type="EMBL" id="GAH21100.1"/>
    </source>
</evidence>
<dbReference type="AlphaFoldDB" id="X1EL89"/>
<sequence length="132" mass="14465">MRLSVVTVCDKRLLGDVAIALSFLRQVRDSLPDNFISCHSFFSSADLEHNKDLFQPYLDMGARVLPSLLVLGTPFGDESMFSWLSKALHHLIGFLRGTFFLTAVAILREAMASGTIVLATPVGLIPDVLKDG</sequence>
<proteinExistence type="predicted"/>
<comment type="caution">
    <text evidence="1">The sequence shown here is derived from an EMBL/GenBank/DDBJ whole genome shotgun (WGS) entry which is preliminary data.</text>
</comment>
<protein>
    <submittedName>
        <fullName evidence="1">Uncharacterized protein</fullName>
    </submittedName>
</protein>
<gene>
    <name evidence="1" type="ORF">S03H2_09037</name>
</gene>
<accession>X1EL89</accession>
<feature type="non-terminal residue" evidence="1">
    <location>
        <position position="132"/>
    </location>
</feature>
<reference evidence="1" key="1">
    <citation type="journal article" date="2014" name="Front. Microbiol.">
        <title>High frequency of phylogenetically diverse reductive dehalogenase-homologous genes in deep subseafloor sedimentary metagenomes.</title>
        <authorList>
            <person name="Kawai M."/>
            <person name="Futagami T."/>
            <person name="Toyoda A."/>
            <person name="Takaki Y."/>
            <person name="Nishi S."/>
            <person name="Hori S."/>
            <person name="Arai W."/>
            <person name="Tsubouchi T."/>
            <person name="Morono Y."/>
            <person name="Uchiyama I."/>
            <person name="Ito T."/>
            <person name="Fujiyama A."/>
            <person name="Inagaki F."/>
            <person name="Takami H."/>
        </authorList>
    </citation>
    <scope>NUCLEOTIDE SEQUENCE</scope>
    <source>
        <strain evidence="1">Expedition CK06-06</strain>
    </source>
</reference>
<organism evidence="1">
    <name type="scientific">marine sediment metagenome</name>
    <dbReference type="NCBI Taxonomy" id="412755"/>
    <lineage>
        <taxon>unclassified sequences</taxon>
        <taxon>metagenomes</taxon>
        <taxon>ecological metagenomes</taxon>
    </lineage>
</organism>
<dbReference type="EMBL" id="BARU01004511">
    <property type="protein sequence ID" value="GAH21100.1"/>
    <property type="molecule type" value="Genomic_DNA"/>
</dbReference>
<name>X1EL89_9ZZZZ</name>